<dbReference type="GO" id="GO:0003677">
    <property type="term" value="F:DNA binding"/>
    <property type="evidence" value="ECO:0007669"/>
    <property type="project" value="UniProtKB-KW"/>
</dbReference>
<dbReference type="SUPFAM" id="SSF46785">
    <property type="entry name" value="Winged helix' DNA-binding domain"/>
    <property type="match status" value="1"/>
</dbReference>
<dbReference type="PROSITE" id="PS50995">
    <property type="entry name" value="HTH_MARR_2"/>
    <property type="match status" value="1"/>
</dbReference>
<dbReference type="Pfam" id="PF01325">
    <property type="entry name" value="Fe_dep_repress"/>
    <property type="match status" value="1"/>
</dbReference>
<dbReference type="InterPro" id="IPR036390">
    <property type="entry name" value="WH_DNA-bd_sf"/>
</dbReference>
<keyword evidence="3" id="KW-0804">Transcription</keyword>
<evidence type="ECO:0000256" key="3">
    <source>
        <dbReference type="ARBA" id="ARBA00023163"/>
    </source>
</evidence>
<evidence type="ECO:0000256" key="2">
    <source>
        <dbReference type="ARBA" id="ARBA00023125"/>
    </source>
</evidence>
<organism evidence="5">
    <name type="scientific">Aureimonas frigidaquae</name>
    <dbReference type="NCBI Taxonomy" id="424757"/>
    <lineage>
        <taxon>Bacteria</taxon>
        <taxon>Pseudomonadati</taxon>
        <taxon>Pseudomonadota</taxon>
        <taxon>Alphaproteobacteria</taxon>
        <taxon>Hyphomicrobiales</taxon>
        <taxon>Aurantimonadaceae</taxon>
        <taxon>Aureimonas</taxon>
    </lineage>
</organism>
<dbReference type="GO" id="GO:0003700">
    <property type="term" value="F:DNA-binding transcription factor activity"/>
    <property type="evidence" value="ECO:0007669"/>
    <property type="project" value="InterPro"/>
</dbReference>
<evidence type="ECO:0000259" key="4">
    <source>
        <dbReference type="PROSITE" id="PS50995"/>
    </source>
</evidence>
<dbReference type="InterPro" id="IPR022687">
    <property type="entry name" value="HTH_DTXR"/>
</dbReference>
<dbReference type="OrthoDB" id="7774677at2"/>
<dbReference type="AlphaFoldDB" id="A0A0P0Z1H7"/>
<evidence type="ECO:0000256" key="1">
    <source>
        <dbReference type="ARBA" id="ARBA00023015"/>
    </source>
</evidence>
<dbReference type="InterPro" id="IPR000835">
    <property type="entry name" value="HTH_MarR-typ"/>
</dbReference>
<feature type="domain" description="HTH marR-type" evidence="4">
    <location>
        <begin position="18"/>
        <end position="153"/>
    </location>
</feature>
<protein>
    <submittedName>
        <fullName evidence="5">Transcriptional regulator</fullName>
    </submittedName>
</protein>
<dbReference type="Gene3D" id="1.10.10.10">
    <property type="entry name" value="Winged helix-like DNA-binding domain superfamily/Winged helix DNA-binding domain"/>
    <property type="match status" value="1"/>
</dbReference>
<dbReference type="PANTHER" id="PTHR42756:SF1">
    <property type="entry name" value="TRANSCRIPTIONAL REPRESSOR OF EMRAB OPERON"/>
    <property type="match status" value="1"/>
</dbReference>
<reference evidence="5" key="1">
    <citation type="journal article" date="2015" name="Proc. Natl. Acad. Sci. U.S.A.">
        <title>Bacterial clade with the ribosomal RNA operon on a small plasmid rather than the chromosome.</title>
        <authorList>
            <person name="Anda M."/>
            <person name="Ohtsubo Y."/>
            <person name="Okubo T."/>
            <person name="Sugawara M."/>
            <person name="Nagata Y."/>
            <person name="Tsuda M."/>
            <person name="Minamisawa K."/>
            <person name="Mitsui H."/>
        </authorList>
    </citation>
    <scope>NUCLEOTIDE SEQUENCE</scope>
    <source>
        <strain evidence="5">JCM 14755</strain>
    </source>
</reference>
<proteinExistence type="predicted"/>
<dbReference type="PANTHER" id="PTHR42756">
    <property type="entry name" value="TRANSCRIPTIONAL REGULATOR, MARR"/>
    <property type="match status" value="1"/>
</dbReference>
<keyword evidence="1" id="KW-0805">Transcription regulation</keyword>
<accession>A0A0P0Z1H7</accession>
<dbReference type="InterPro" id="IPR036388">
    <property type="entry name" value="WH-like_DNA-bd_sf"/>
</dbReference>
<sequence length="160" mass="17554">MQTSQRKSGPANTAQAVETGLLDKLLLIAKASRALLGVRLAEIGLNPGQDQMIVLLEREVRCKVGAVADALNVRPSTVSKMADRLRAMGLIDKETIELDARCTELSLTDAGKAKKIEVLACWQELELQLVDANPQLADPRLRESLELIESVLKSRLSRLR</sequence>
<dbReference type="EMBL" id="LC066375">
    <property type="protein sequence ID" value="BAT27703.1"/>
    <property type="molecule type" value="Genomic_DNA"/>
</dbReference>
<dbReference type="RefSeq" id="WP_062226732.1">
    <property type="nucleotide sequence ID" value="NZ_BBWR01000003.1"/>
</dbReference>
<dbReference type="SMART" id="SM00347">
    <property type="entry name" value="HTH_MARR"/>
    <property type="match status" value="1"/>
</dbReference>
<evidence type="ECO:0000313" key="5">
    <source>
        <dbReference type="EMBL" id="BAT27703.1"/>
    </source>
</evidence>
<name>A0A0P0Z1H7_9HYPH</name>
<keyword evidence="2" id="KW-0238">DNA-binding</keyword>